<evidence type="ECO:0000313" key="2">
    <source>
        <dbReference type="Proteomes" id="UP000196052"/>
    </source>
</evidence>
<accession>A0A1C4FDE4</accession>
<dbReference type="Proteomes" id="UP000196052">
    <property type="component" value="Unassembled WGS sequence"/>
</dbReference>
<sequence length="9" mass="1044">MTVGFTFNK</sequence>
<name>A0A1C4FDE4_9BACI</name>
<gene>
    <name evidence="1" type="ORF">BC05F1_04313</name>
</gene>
<reference evidence="2" key="1">
    <citation type="submission" date="2016-08" db="EMBL/GenBank/DDBJ databases">
        <authorList>
            <person name="Loux V."/>
            <person name="Rue O."/>
        </authorList>
    </citation>
    <scope>NUCLEOTIDE SEQUENCE [LARGE SCALE GENOMIC DNA]</scope>
    <source>
        <strain evidence="2">INRA Bc05-F1</strain>
    </source>
</reference>
<dbReference type="EMBL" id="FMBE01000014">
    <property type="protein sequence ID" value="SCC54019.1"/>
    <property type="molecule type" value="Genomic_DNA"/>
</dbReference>
<proteinExistence type="predicted"/>
<protein>
    <submittedName>
        <fullName evidence="1">Uncharacterized protein</fullName>
    </submittedName>
</protein>
<organism evidence="1 2">
    <name type="scientific">Bacillus wiedmannii</name>
    <dbReference type="NCBI Taxonomy" id="1890302"/>
    <lineage>
        <taxon>Bacteria</taxon>
        <taxon>Bacillati</taxon>
        <taxon>Bacillota</taxon>
        <taxon>Bacilli</taxon>
        <taxon>Bacillales</taxon>
        <taxon>Bacillaceae</taxon>
        <taxon>Bacillus</taxon>
        <taxon>Bacillus cereus group</taxon>
    </lineage>
</organism>
<evidence type="ECO:0000313" key="1">
    <source>
        <dbReference type="EMBL" id="SCC54019.1"/>
    </source>
</evidence>